<comment type="caution">
    <text evidence="1">The sequence shown here is derived from an EMBL/GenBank/DDBJ whole genome shotgun (WGS) entry which is preliminary data.</text>
</comment>
<dbReference type="PANTHER" id="PTHR34351">
    <property type="entry name" value="SLR1927 PROTEIN-RELATED"/>
    <property type="match status" value="1"/>
</dbReference>
<name>A0A5N5UC91_9EURY</name>
<gene>
    <name evidence="1" type="ORF">DM867_02320</name>
</gene>
<proteinExistence type="predicted"/>
<protein>
    <submittedName>
        <fullName evidence="1">DUF58 domain-containing protein</fullName>
    </submittedName>
</protein>
<evidence type="ECO:0000313" key="2">
    <source>
        <dbReference type="Proteomes" id="UP000326865"/>
    </source>
</evidence>
<accession>A0A5N5UC91</accession>
<dbReference type="RefSeq" id="WP_152133641.1">
    <property type="nucleotide sequence ID" value="NZ_QKKZ01000001.1"/>
</dbReference>
<evidence type="ECO:0000313" key="1">
    <source>
        <dbReference type="EMBL" id="KAB7515999.1"/>
    </source>
</evidence>
<organism evidence="1 2">
    <name type="scientific">Halosegnis rubeus</name>
    <dbReference type="NCBI Taxonomy" id="2212850"/>
    <lineage>
        <taxon>Archaea</taxon>
        <taxon>Methanobacteriati</taxon>
        <taxon>Methanobacteriota</taxon>
        <taxon>Stenosarchaea group</taxon>
        <taxon>Halobacteria</taxon>
        <taxon>Halobacteriales</taxon>
        <taxon>Natronomonadaceae</taxon>
        <taxon>Halosegnis</taxon>
    </lineage>
</organism>
<reference evidence="1 2" key="1">
    <citation type="submission" date="2019-10" db="EMBL/GenBank/DDBJ databases">
        <title>Unraveling microbial dark matter from salterns through culturing: the case of the genus Halosegnis.</title>
        <authorList>
            <person name="Duran-Viseras A."/>
            <person name="Andrei A.-S."/>
            <person name="Vera-Gargallo B."/>
            <person name="Ghai R."/>
            <person name="Sanchez-Porro C."/>
            <person name="Ventosa A."/>
        </authorList>
    </citation>
    <scope>NUCLEOTIDE SEQUENCE [LARGE SCALE GENOMIC DNA]</scope>
    <source>
        <strain evidence="1 2">F18-79</strain>
    </source>
</reference>
<dbReference type="Proteomes" id="UP000326865">
    <property type="component" value="Unassembled WGS sequence"/>
</dbReference>
<dbReference type="AlphaFoldDB" id="A0A5N5UC91"/>
<dbReference type="EMBL" id="QKKZ01000001">
    <property type="protein sequence ID" value="KAB7515999.1"/>
    <property type="molecule type" value="Genomic_DNA"/>
</dbReference>
<sequence>MRPTRRGYATLALVVVALWAGLTAGPRSLNAVVMPALVAVGYGWLSLRRRAPPTVTRSQPTPGFPGETRDITLRTDGAGPVTVTDSVGERLARRGDRPDGYSVELTERGVGRLGPATTTETDVFGLLSRTAERGDPTDLLVYPAVEPLAPSRRFAGLVDEAGSPERDAFASLREYVPGDPLRNVHWPSSAKREPGELVVTEYATPDEGGITIVAASDADSADAMATAAASVAVHLLDRGLTVGLVAPNGRVPERRGPTARTDMLALLARAGPGRPADEGDVRIDAATEETTITIAEESFTFTELTGANA</sequence>
<keyword evidence="2" id="KW-1185">Reference proteome</keyword>